<protein>
    <submittedName>
        <fullName evidence="8">Choline dehydrogenase-like flavoprotein</fullName>
    </submittedName>
</protein>
<feature type="domain" description="FAD dependent oxidoreductase" evidence="6">
    <location>
        <begin position="32"/>
        <end position="244"/>
    </location>
</feature>
<name>A0A839V522_9PROT</name>
<feature type="domain" description="Glucose-methanol-choline oxidoreductase C-terminal" evidence="7">
    <location>
        <begin position="402"/>
        <end position="528"/>
    </location>
</feature>
<evidence type="ECO:0000256" key="1">
    <source>
        <dbReference type="ARBA" id="ARBA00001974"/>
    </source>
</evidence>
<sequence>MKAAATTPDPSTLPGLLDLRRLEDDASVFEADVCIVGSGPAGLAVARGLAGLHLRILVVESGGLEESEATDRLSEIESVGFAREMAPRRVRNRVFGGTSESWTGRCAPFDPIDFERRDWVARSGWPISRAEVMPWLERAAPQLGISTQFDPVPDRLAGDEALRECVWQFSRGRDGYAFTQSGREFLAERALDAGLADIRVLLHATVREVLVTASGRAVEGVEVVALNGRQARIRAPLVVLAGGGIENARMLLLSRRVMGCGIGNGRDQVGRHLMDHPRGVIAAFDRTAFDAVRARYGLFRLPQPGGMQTYVRGLTLSPETQAREGLLNCAAWITEERAEDDPWEAAKRLRGGRSAHPLADTLAIARAPRLVAAGLAARAFGQGGVPHKLRGLVLDCIVEQVPDPDSRILLGERRDPLGLPVAVIDWRIDLQARRSAARLARYAAAAFARLGVAPPRLSDWIAEDALSRAQLRDVAHPMGTTRMSATAQDGVVDTNGQVHGVHGLFIAGSSVFPTSGHANPTLMIVGLATRLAFHLRGLALTDSQAA</sequence>
<evidence type="ECO:0000256" key="2">
    <source>
        <dbReference type="ARBA" id="ARBA00010790"/>
    </source>
</evidence>
<dbReference type="Gene3D" id="3.50.50.60">
    <property type="entry name" value="FAD/NAD(P)-binding domain"/>
    <property type="match status" value="2"/>
</dbReference>
<dbReference type="InterPro" id="IPR006076">
    <property type="entry name" value="FAD-dep_OxRdtase"/>
</dbReference>
<evidence type="ECO:0000313" key="8">
    <source>
        <dbReference type="EMBL" id="MBB3174629.1"/>
    </source>
</evidence>
<dbReference type="PANTHER" id="PTHR42784:SF1">
    <property type="entry name" value="PYRANOSE 2-OXIDASE"/>
    <property type="match status" value="1"/>
</dbReference>
<comment type="caution">
    <text evidence="8">The sequence shown here is derived from an EMBL/GenBank/DDBJ whole genome shotgun (WGS) entry which is preliminary data.</text>
</comment>
<dbReference type="Proteomes" id="UP000557688">
    <property type="component" value="Unassembled WGS sequence"/>
</dbReference>
<dbReference type="InterPro" id="IPR036188">
    <property type="entry name" value="FAD/NAD-bd_sf"/>
</dbReference>
<dbReference type="InterPro" id="IPR051473">
    <property type="entry name" value="P2Ox-like"/>
</dbReference>
<accession>A0A839V522</accession>
<dbReference type="SUPFAM" id="SSF51905">
    <property type="entry name" value="FAD/NAD(P)-binding domain"/>
    <property type="match status" value="1"/>
</dbReference>
<evidence type="ECO:0000256" key="4">
    <source>
        <dbReference type="ARBA" id="ARBA00022827"/>
    </source>
</evidence>
<dbReference type="RefSeq" id="WP_183275323.1">
    <property type="nucleotide sequence ID" value="NZ_JACHXV010000009.1"/>
</dbReference>
<comment type="cofactor">
    <cofactor evidence="1">
        <name>FAD</name>
        <dbReference type="ChEBI" id="CHEBI:57692"/>
    </cofactor>
</comment>
<comment type="similarity">
    <text evidence="2">Belongs to the GMC oxidoreductase family.</text>
</comment>
<organism evidence="8 9">
    <name type="scientific">Endobacter medicaginis</name>
    <dbReference type="NCBI Taxonomy" id="1181271"/>
    <lineage>
        <taxon>Bacteria</taxon>
        <taxon>Pseudomonadati</taxon>
        <taxon>Pseudomonadota</taxon>
        <taxon>Alphaproteobacteria</taxon>
        <taxon>Acetobacterales</taxon>
        <taxon>Acetobacteraceae</taxon>
        <taxon>Endobacter</taxon>
    </lineage>
</organism>
<evidence type="ECO:0000259" key="6">
    <source>
        <dbReference type="Pfam" id="PF01266"/>
    </source>
</evidence>
<dbReference type="PANTHER" id="PTHR42784">
    <property type="entry name" value="PYRANOSE 2-OXIDASE"/>
    <property type="match status" value="1"/>
</dbReference>
<dbReference type="AlphaFoldDB" id="A0A839V522"/>
<evidence type="ECO:0000313" key="9">
    <source>
        <dbReference type="Proteomes" id="UP000557688"/>
    </source>
</evidence>
<dbReference type="InterPro" id="IPR007867">
    <property type="entry name" value="GMC_OxRtase_C"/>
</dbReference>
<keyword evidence="5" id="KW-0560">Oxidoreductase</keyword>
<evidence type="ECO:0000256" key="3">
    <source>
        <dbReference type="ARBA" id="ARBA00022630"/>
    </source>
</evidence>
<proteinExistence type="inferred from homology"/>
<dbReference type="GO" id="GO:0016614">
    <property type="term" value="F:oxidoreductase activity, acting on CH-OH group of donors"/>
    <property type="evidence" value="ECO:0007669"/>
    <property type="project" value="InterPro"/>
</dbReference>
<dbReference type="Pfam" id="PF05199">
    <property type="entry name" value="GMC_oxred_C"/>
    <property type="match status" value="1"/>
</dbReference>
<keyword evidence="9" id="KW-1185">Reference proteome</keyword>
<evidence type="ECO:0000259" key="7">
    <source>
        <dbReference type="Pfam" id="PF05199"/>
    </source>
</evidence>
<keyword evidence="3" id="KW-0285">Flavoprotein</keyword>
<dbReference type="EMBL" id="JACHXV010000009">
    <property type="protein sequence ID" value="MBB3174629.1"/>
    <property type="molecule type" value="Genomic_DNA"/>
</dbReference>
<gene>
    <name evidence="8" type="ORF">FHR90_002474</name>
</gene>
<keyword evidence="4" id="KW-0274">FAD</keyword>
<reference evidence="8 9" key="1">
    <citation type="submission" date="2020-08" db="EMBL/GenBank/DDBJ databases">
        <title>Genomic Encyclopedia of Type Strains, Phase III (KMG-III): the genomes of soil and plant-associated and newly described type strains.</title>
        <authorList>
            <person name="Whitman W."/>
        </authorList>
    </citation>
    <scope>NUCLEOTIDE SEQUENCE [LARGE SCALE GENOMIC DNA]</scope>
    <source>
        <strain evidence="8 9">CECT 8088</strain>
    </source>
</reference>
<dbReference type="Pfam" id="PF01266">
    <property type="entry name" value="DAO"/>
    <property type="match status" value="1"/>
</dbReference>
<evidence type="ECO:0000256" key="5">
    <source>
        <dbReference type="ARBA" id="ARBA00023002"/>
    </source>
</evidence>